<dbReference type="OrthoDB" id="19714at2759"/>
<keyword evidence="8" id="KW-1185">Reference proteome</keyword>
<dbReference type="Pfam" id="PF03517">
    <property type="entry name" value="Voldacs"/>
    <property type="match status" value="1"/>
</dbReference>
<keyword evidence="5" id="KW-0963">Cytoplasm</keyword>
<evidence type="ECO:0000313" key="8">
    <source>
        <dbReference type="Proteomes" id="UP000774326"/>
    </source>
</evidence>
<evidence type="ECO:0000256" key="4">
    <source>
        <dbReference type="ARBA" id="ARBA00015935"/>
    </source>
</evidence>
<protein>
    <recommendedName>
        <fullName evidence="4">Protein LOT5</fullName>
    </recommendedName>
</protein>
<evidence type="ECO:0000256" key="6">
    <source>
        <dbReference type="ARBA" id="ARBA00023242"/>
    </source>
</evidence>
<dbReference type="GO" id="GO:0005634">
    <property type="term" value="C:nucleus"/>
    <property type="evidence" value="ECO:0007669"/>
    <property type="project" value="UniProtKB-SubCell"/>
</dbReference>
<evidence type="ECO:0000313" key="7">
    <source>
        <dbReference type="EMBL" id="KAH3683705.1"/>
    </source>
</evidence>
<comment type="caution">
    <text evidence="7">The sequence shown here is derived from an EMBL/GenBank/DDBJ whole genome shotgun (WGS) entry which is preliminary data.</text>
</comment>
<reference evidence="7" key="1">
    <citation type="journal article" date="2021" name="Open Biol.">
        <title>Shared evolutionary footprints suggest mitochondrial oxidative damage underlies multiple complex I losses in fungi.</title>
        <authorList>
            <person name="Schikora-Tamarit M.A."/>
            <person name="Marcet-Houben M."/>
            <person name="Nosek J."/>
            <person name="Gabaldon T."/>
        </authorList>
    </citation>
    <scope>NUCLEOTIDE SEQUENCE</scope>
    <source>
        <strain evidence="7">CBS2887</strain>
    </source>
</reference>
<evidence type="ECO:0000256" key="3">
    <source>
        <dbReference type="ARBA" id="ARBA00006172"/>
    </source>
</evidence>
<dbReference type="EMBL" id="JAEUBG010002986">
    <property type="protein sequence ID" value="KAH3683705.1"/>
    <property type="molecule type" value="Genomic_DNA"/>
</dbReference>
<dbReference type="Proteomes" id="UP000774326">
    <property type="component" value="Unassembled WGS sequence"/>
</dbReference>
<gene>
    <name evidence="7" type="ORF">WICPIJ_005324</name>
</gene>
<comment type="subcellular location">
    <subcellularLocation>
        <location evidence="2">Cytoplasm</location>
    </subcellularLocation>
    <subcellularLocation>
        <location evidence="1">Nucleus</location>
    </subcellularLocation>
</comment>
<keyword evidence="6" id="KW-0539">Nucleus</keyword>
<accession>A0A9P8TM32</accession>
<name>A0A9P8TM32_WICPI</name>
<evidence type="ECO:0000256" key="1">
    <source>
        <dbReference type="ARBA" id="ARBA00004123"/>
    </source>
</evidence>
<evidence type="ECO:0000256" key="5">
    <source>
        <dbReference type="ARBA" id="ARBA00022490"/>
    </source>
</evidence>
<dbReference type="AlphaFoldDB" id="A0A9P8TM32"/>
<proteinExistence type="inferred from homology"/>
<dbReference type="GO" id="GO:0005737">
    <property type="term" value="C:cytoplasm"/>
    <property type="evidence" value="ECO:0007669"/>
    <property type="project" value="UniProtKB-SubCell"/>
</dbReference>
<comment type="similarity">
    <text evidence="3">Belongs to the LOT5 family.</text>
</comment>
<reference evidence="7" key="2">
    <citation type="submission" date="2021-01" db="EMBL/GenBank/DDBJ databases">
        <authorList>
            <person name="Schikora-Tamarit M.A."/>
        </authorList>
    </citation>
    <scope>NUCLEOTIDE SEQUENCE</scope>
    <source>
        <strain evidence="7">CBS2887</strain>
    </source>
</reference>
<dbReference type="InterPro" id="IPR039924">
    <property type="entry name" value="ICln/Lot5/Saf5"/>
</dbReference>
<sequence>MTYTQKQTAYLPTLTNFKPTRENTTPFHTSTIPYNLHLTPETSSNAMETTSMNLNESPVLYAGGRKWHFQTSDPTSLYCLPLNHSLEIEVDLFVMNTGFLIWFNDLHGNVLDAGLRLGYDSIISHSLRRVADGRLQLFLEVRRTGVLSDCDAVLNIGVYDSAVSDPNDVDTVEFSFIPKFSEVDRYYQDHVEQLFTFQEFGSNRGDTMAGNVFNGISRCSQLWRPEENDMDMDMGDSDNETDSIDDLEKINVDFVKEGYLTAANEGCGDDISNLGYLDGAYDNRYTAGFAVDVTDINRNDQQLLPVSSNIGFKRSLDQDNGDNLSVQFGYKRVRM</sequence>
<evidence type="ECO:0000256" key="2">
    <source>
        <dbReference type="ARBA" id="ARBA00004496"/>
    </source>
</evidence>
<organism evidence="7 8">
    <name type="scientific">Wickerhamomyces pijperi</name>
    <name type="common">Yeast</name>
    <name type="synonym">Pichia pijperi</name>
    <dbReference type="NCBI Taxonomy" id="599730"/>
    <lineage>
        <taxon>Eukaryota</taxon>
        <taxon>Fungi</taxon>
        <taxon>Dikarya</taxon>
        <taxon>Ascomycota</taxon>
        <taxon>Saccharomycotina</taxon>
        <taxon>Saccharomycetes</taxon>
        <taxon>Phaffomycetales</taxon>
        <taxon>Wickerhamomycetaceae</taxon>
        <taxon>Wickerhamomyces</taxon>
    </lineage>
</organism>